<evidence type="ECO:0000256" key="2">
    <source>
        <dbReference type="ARBA" id="ARBA00022692"/>
    </source>
</evidence>
<feature type="transmembrane region" description="Helical" evidence="5">
    <location>
        <begin position="72"/>
        <end position="90"/>
    </location>
</feature>
<organism evidence="6 7">
    <name type="scientific">Brucella intermedia 229E</name>
    <dbReference type="NCBI Taxonomy" id="1337887"/>
    <lineage>
        <taxon>Bacteria</taxon>
        <taxon>Pseudomonadati</taxon>
        <taxon>Pseudomonadota</taxon>
        <taxon>Alphaproteobacteria</taxon>
        <taxon>Hyphomicrobiales</taxon>
        <taxon>Brucellaceae</taxon>
        <taxon>Brucella/Ochrobactrum group</taxon>
        <taxon>Brucella</taxon>
    </lineage>
</organism>
<keyword evidence="2 5" id="KW-0812">Transmembrane</keyword>
<dbReference type="InterPro" id="IPR032808">
    <property type="entry name" value="DoxX"/>
</dbReference>
<comment type="caution">
    <text evidence="6">The sequence shown here is derived from an EMBL/GenBank/DDBJ whole genome shotgun (WGS) entry which is preliminary data.</text>
</comment>
<keyword evidence="4 5" id="KW-0472">Membrane</keyword>
<dbReference type="EMBL" id="ASXJ01000005">
    <property type="protein sequence ID" value="ERM03652.1"/>
    <property type="molecule type" value="Genomic_DNA"/>
</dbReference>
<evidence type="ECO:0000256" key="3">
    <source>
        <dbReference type="ARBA" id="ARBA00022989"/>
    </source>
</evidence>
<evidence type="ECO:0000256" key="1">
    <source>
        <dbReference type="ARBA" id="ARBA00004141"/>
    </source>
</evidence>
<evidence type="ECO:0000313" key="6">
    <source>
        <dbReference type="EMBL" id="ERM03652.1"/>
    </source>
</evidence>
<sequence length="120" mass="12969">MNKTILSLKAVVAWLLAAFFLFGAYGNTFLSPDNAAAYARWGYPDWFHYLTALLELCAALLLVGYRTRLYGAALGAIVMAAASLTTLIHGDYDHSAAPIIVFAVSLLVTVLNMPARDKTA</sequence>
<protein>
    <recommendedName>
        <fullName evidence="8">DoxX family protein</fullName>
    </recommendedName>
</protein>
<dbReference type="AlphaFoldDB" id="U4VL97"/>
<name>U4VL97_9HYPH</name>
<gene>
    <name evidence="6" type="ORF">Q644_00590</name>
</gene>
<evidence type="ECO:0000256" key="5">
    <source>
        <dbReference type="SAM" id="Phobius"/>
    </source>
</evidence>
<keyword evidence="3 5" id="KW-1133">Transmembrane helix</keyword>
<comment type="subcellular location">
    <subcellularLocation>
        <location evidence="1">Membrane</location>
        <topology evidence="1">Multi-pass membrane protein</topology>
    </subcellularLocation>
</comment>
<dbReference type="GO" id="GO:0016020">
    <property type="term" value="C:membrane"/>
    <property type="evidence" value="ECO:0007669"/>
    <property type="project" value="UniProtKB-SubCell"/>
</dbReference>
<dbReference type="PATRIC" id="fig|1337887.3.peg.121"/>
<accession>U4VL97</accession>
<dbReference type="Proteomes" id="UP000016842">
    <property type="component" value="Unassembled WGS sequence"/>
</dbReference>
<feature type="transmembrane region" description="Helical" evidence="5">
    <location>
        <begin position="46"/>
        <end position="65"/>
    </location>
</feature>
<evidence type="ECO:0000313" key="7">
    <source>
        <dbReference type="Proteomes" id="UP000016842"/>
    </source>
</evidence>
<evidence type="ECO:0000256" key="4">
    <source>
        <dbReference type="ARBA" id="ARBA00023136"/>
    </source>
</evidence>
<feature type="transmembrane region" description="Helical" evidence="5">
    <location>
        <begin position="96"/>
        <end position="115"/>
    </location>
</feature>
<evidence type="ECO:0008006" key="8">
    <source>
        <dbReference type="Google" id="ProtNLM"/>
    </source>
</evidence>
<proteinExistence type="predicted"/>
<reference evidence="6 7" key="1">
    <citation type="journal article" date="2014" name="FEMS Microbiol. Lett.">
        <title>Genome sequencing analysis reveals virulence-related gene content of Ochrobactrum intermedium strain 229E, a urease-positive strain isolated from the human gastric niche.</title>
        <authorList>
            <person name="Kulkarni G.J."/>
            <person name="Shetty S."/>
            <person name="Dharne M.S."/>
            <person name="Shouche Y.S."/>
        </authorList>
    </citation>
    <scope>NUCLEOTIDE SEQUENCE [LARGE SCALE GENOMIC DNA]</scope>
    <source>
        <strain evidence="6 7">229E</strain>
    </source>
</reference>
<dbReference type="Pfam" id="PF13564">
    <property type="entry name" value="DoxX_2"/>
    <property type="match status" value="1"/>
</dbReference>